<reference evidence="1" key="2">
    <citation type="submission" date="2020-09" db="EMBL/GenBank/DDBJ databases">
        <authorList>
            <person name="Sun Q."/>
            <person name="Kim S."/>
        </authorList>
    </citation>
    <scope>NUCLEOTIDE SEQUENCE</scope>
    <source>
        <strain evidence="1">KCTC 32255</strain>
    </source>
</reference>
<dbReference type="Proteomes" id="UP000648075">
    <property type="component" value="Unassembled WGS sequence"/>
</dbReference>
<organism evidence="1 2">
    <name type="scientific">Novosphingobium colocasiae</name>
    <dbReference type="NCBI Taxonomy" id="1256513"/>
    <lineage>
        <taxon>Bacteria</taxon>
        <taxon>Pseudomonadati</taxon>
        <taxon>Pseudomonadota</taxon>
        <taxon>Alphaproteobacteria</taxon>
        <taxon>Sphingomonadales</taxon>
        <taxon>Sphingomonadaceae</taxon>
        <taxon>Novosphingobium</taxon>
    </lineage>
</organism>
<dbReference type="AlphaFoldDB" id="A0A918PC32"/>
<name>A0A918PC32_9SPHN</name>
<reference evidence="1" key="1">
    <citation type="journal article" date="2014" name="Int. J. Syst. Evol. Microbiol.">
        <title>Complete genome sequence of Corynebacterium casei LMG S-19264T (=DSM 44701T), isolated from a smear-ripened cheese.</title>
        <authorList>
            <consortium name="US DOE Joint Genome Institute (JGI-PGF)"/>
            <person name="Walter F."/>
            <person name="Albersmeier A."/>
            <person name="Kalinowski J."/>
            <person name="Ruckert C."/>
        </authorList>
    </citation>
    <scope>NUCLEOTIDE SEQUENCE</scope>
    <source>
        <strain evidence="1">KCTC 32255</strain>
    </source>
</reference>
<proteinExistence type="predicted"/>
<protein>
    <submittedName>
        <fullName evidence="1">Uncharacterized protein</fullName>
    </submittedName>
</protein>
<dbReference type="EMBL" id="BMZA01000002">
    <property type="protein sequence ID" value="GGY97867.1"/>
    <property type="molecule type" value="Genomic_DNA"/>
</dbReference>
<keyword evidence="2" id="KW-1185">Reference proteome</keyword>
<gene>
    <name evidence="1" type="ORF">GCM10011614_11230</name>
</gene>
<accession>A0A918PC32</accession>
<evidence type="ECO:0000313" key="1">
    <source>
        <dbReference type="EMBL" id="GGY97867.1"/>
    </source>
</evidence>
<evidence type="ECO:0000313" key="2">
    <source>
        <dbReference type="Proteomes" id="UP000648075"/>
    </source>
</evidence>
<sequence>MSCTTPSPTTRAAMQAANFEWLSEGKRHIPKSMARAPRCFVIDPVAHRRGQTFSDAGNILKRMPRVTFGAVAAAAPE</sequence>
<comment type="caution">
    <text evidence="1">The sequence shown here is derived from an EMBL/GenBank/DDBJ whole genome shotgun (WGS) entry which is preliminary data.</text>
</comment>